<feature type="region of interest" description="Disordered" evidence="2">
    <location>
        <begin position="62"/>
        <end position="86"/>
    </location>
</feature>
<evidence type="ECO:0000256" key="1">
    <source>
        <dbReference type="ARBA" id="ARBA00006134"/>
    </source>
</evidence>
<reference evidence="3" key="1">
    <citation type="submission" date="2015-07" db="EMBL/GenBank/DDBJ databases">
        <title>Transcriptome Assembly of Anthurium amnicola.</title>
        <authorList>
            <person name="Suzuki J."/>
        </authorList>
    </citation>
    <scope>NUCLEOTIDE SEQUENCE</scope>
</reference>
<dbReference type="SUPFAM" id="SSF48613">
    <property type="entry name" value="Heme oxygenase-like"/>
    <property type="match status" value="1"/>
</dbReference>
<dbReference type="PANTHER" id="PTHR35703">
    <property type="entry name" value="HEME OXYGENASE 1, CHLOROPLASTIC-RELATED"/>
    <property type="match status" value="1"/>
</dbReference>
<dbReference type="InterPro" id="IPR016084">
    <property type="entry name" value="Haem_Oase-like_multi-hlx"/>
</dbReference>
<dbReference type="EMBL" id="GDJX01026292">
    <property type="protein sequence ID" value="JAT41644.1"/>
    <property type="molecule type" value="Transcribed_RNA"/>
</dbReference>
<dbReference type="InterPro" id="IPR016951">
    <property type="entry name" value="Haem_Oase_decyc_pln"/>
</dbReference>
<protein>
    <submittedName>
        <fullName evidence="3">Putative inactive heme oxygenase 2, chloroplastic</fullName>
    </submittedName>
</protein>
<dbReference type="GO" id="GO:0010024">
    <property type="term" value="P:phytochromobilin biosynthetic process"/>
    <property type="evidence" value="ECO:0007669"/>
    <property type="project" value="TreeGrafter"/>
</dbReference>
<dbReference type="InterPro" id="IPR002051">
    <property type="entry name" value="Haem_Oase"/>
</dbReference>
<feature type="region of interest" description="Disordered" evidence="2">
    <location>
        <begin position="1"/>
        <end position="22"/>
    </location>
</feature>
<proteinExistence type="inferred from homology"/>
<dbReference type="GO" id="GO:0004392">
    <property type="term" value="F:heme oxygenase (decyclizing) activity"/>
    <property type="evidence" value="ECO:0007669"/>
    <property type="project" value="InterPro"/>
</dbReference>
<dbReference type="Gene3D" id="1.20.910.10">
    <property type="entry name" value="Heme oxygenase-like"/>
    <property type="match status" value="1"/>
</dbReference>
<evidence type="ECO:0000256" key="2">
    <source>
        <dbReference type="SAM" id="MobiDB-lite"/>
    </source>
</evidence>
<dbReference type="PANTHER" id="PTHR35703:SF1">
    <property type="entry name" value="INACTIVE HEME OXYGENASE 2, CHLOROPLASTIC-RELATED"/>
    <property type="match status" value="1"/>
</dbReference>
<gene>
    <name evidence="3" type="primary">HO2_2</name>
    <name evidence="3" type="ORF">g.88167</name>
</gene>
<organism evidence="3">
    <name type="scientific">Anthurium amnicola</name>
    <dbReference type="NCBI Taxonomy" id="1678845"/>
    <lineage>
        <taxon>Eukaryota</taxon>
        <taxon>Viridiplantae</taxon>
        <taxon>Streptophyta</taxon>
        <taxon>Embryophyta</taxon>
        <taxon>Tracheophyta</taxon>
        <taxon>Spermatophyta</taxon>
        <taxon>Magnoliopsida</taxon>
        <taxon>Liliopsida</taxon>
        <taxon>Araceae</taxon>
        <taxon>Pothoideae</taxon>
        <taxon>Potheae</taxon>
        <taxon>Anthurium</taxon>
    </lineage>
</organism>
<evidence type="ECO:0000313" key="3">
    <source>
        <dbReference type="EMBL" id="JAT41644.1"/>
    </source>
</evidence>
<accession>A0A1D1XGY6</accession>
<name>A0A1D1XGY6_9ARAE</name>
<dbReference type="AlphaFoldDB" id="A0A1D1XGY6"/>
<sequence>MLSSSPYSIRTPWMRPLPPPPPPCRNLPLVLRLRSPGGMPGGVRGSSDGGYPFVCLCCTSSSPPSSSPSPNIDVTSTSTTTPVTASGATVHTTTTTTTTISAPGRPAIPVVKRRKRYRKAYPGETKGIVEEMRFVAMRLRNDGAKGGKEREVDGGVREDKDTWQPSMGGFLKYLVDSKLIFDTLERTVDKSEDVAYAYFRKTGLERSDCLLKDLDWFSQQGIVIPNPSTPGTTYAAFLGELAESSAPSFLCHFYNVYFAHATGGQGIGKQVCEKLLEGRELEFYKWDGDVFELLQDTREKLNKLGEIWFNGSTWCRRMEVQWLLLLLSNGFKLGRNCNGLHPRLAESQR</sequence>
<dbReference type="GO" id="GO:0006788">
    <property type="term" value="P:heme oxidation"/>
    <property type="evidence" value="ECO:0007669"/>
    <property type="project" value="InterPro"/>
</dbReference>
<dbReference type="CDD" id="cd19165">
    <property type="entry name" value="HemeO"/>
    <property type="match status" value="1"/>
</dbReference>
<comment type="similarity">
    <text evidence="1">Belongs to the heme oxygenase family.</text>
</comment>